<dbReference type="OrthoDB" id="4726108at2"/>
<sequence length="236" mass="25181">MSEGGAMGEAPDAGRGNTDTRERILDVALEEFAARGVAGVRVQAIADRARVSVRMIYYYFGSKRGLHEAVSTHGVRGSDANLDGVTATDVAANPLAALFGRRRVDSDFLRLIQWEELETAGTGEPVVNEAYRAEHAEKRTELIRSAQAEGRLPADLDARMLSFALHALMRAPLAFPGLARTATGAEPQSAEFSARYEATLSHLSAALRSRTGADAEEPARGEGQTEGADAAREANA</sequence>
<accession>A0A6H9WNT0</accession>
<dbReference type="SUPFAM" id="SSF48498">
    <property type="entry name" value="Tetracyclin repressor-like, C-terminal domain"/>
    <property type="match status" value="1"/>
</dbReference>
<dbReference type="SUPFAM" id="SSF46689">
    <property type="entry name" value="Homeodomain-like"/>
    <property type="match status" value="1"/>
</dbReference>
<dbReference type="RefSeq" id="WP_158027961.1">
    <property type="nucleotide sequence ID" value="NZ_BMHG01000001.1"/>
</dbReference>
<dbReference type="InterPro" id="IPR001647">
    <property type="entry name" value="HTH_TetR"/>
</dbReference>
<dbReference type="Pfam" id="PF17926">
    <property type="entry name" value="TetR_C_21"/>
    <property type="match status" value="1"/>
</dbReference>
<dbReference type="PRINTS" id="PR00455">
    <property type="entry name" value="HTHTETR"/>
</dbReference>
<keyword evidence="1 2" id="KW-0238">DNA-binding</keyword>
<comment type="caution">
    <text evidence="5">The sequence shown here is derived from an EMBL/GenBank/DDBJ whole genome shotgun (WGS) entry which is preliminary data.</text>
</comment>
<feature type="compositionally biased region" description="Basic and acidic residues" evidence="3">
    <location>
        <begin position="211"/>
        <end position="220"/>
    </location>
</feature>
<reference evidence="5 6" key="1">
    <citation type="submission" date="2019-09" db="EMBL/GenBank/DDBJ databases">
        <title>Phylogeny of genus Pseudoclavibacter and closely related genus.</title>
        <authorList>
            <person name="Li Y."/>
        </authorList>
    </citation>
    <scope>NUCLEOTIDE SEQUENCE [LARGE SCALE GENOMIC DNA]</scope>
    <source>
        <strain evidence="5 6">EGI 60007</strain>
    </source>
</reference>
<keyword evidence="6" id="KW-1185">Reference proteome</keyword>
<dbReference type="GO" id="GO:0006355">
    <property type="term" value="P:regulation of DNA-templated transcription"/>
    <property type="evidence" value="ECO:0007669"/>
    <property type="project" value="UniProtKB-ARBA"/>
</dbReference>
<dbReference type="InterPro" id="IPR050109">
    <property type="entry name" value="HTH-type_TetR-like_transc_reg"/>
</dbReference>
<dbReference type="InterPro" id="IPR041467">
    <property type="entry name" value="Sco4008_C"/>
</dbReference>
<dbReference type="InterPro" id="IPR009057">
    <property type="entry name" value="Homeodomain-like_sf"/>
</dbReference>
<dbReference type="Proteomes" id="UP000431744">
    <property type="component" value="Unassembled WGS sequence"/>
</dbReference>
<protein>
    <submittedName>
        <fullName evidence="5">TetR/AcrR family transcriptional regulator</fullName>
    </submittedName>
</protein>
<dbReference type="GO" id="GO:0003677">
    <property type="term" value="F:DNA binding"/>
    <property type="evidence" value="ECO:0007669"/>
    <property type="project" value="UniProtKB-UniRule"/>
</dbReference>
<dbReference type="Gene3D" id="1.10.357.10">
    <property type="entry name" value="Tetracycline Repressor, domain 2"/>
    <property type="match status" value="1"/>
</dbReference>
<organism evidence="5 6">
    <name type="scientific">Pseudoclavibacter endophyticus</name>
    <dbReference type="NCBI Taxonomy" id="1778590"/>
    <lineage>
        <taxon>Bacteria</taxon>
        <taxon>Bacillati</taxon>
        <taxon>Actinomycetota</taxon>
        <taxon>Actinomycetes</taxon>
        <taxon>Micrococcales</taxon>
        <taxon>Microbacteriaceae</taxon>
        <taxon>Pseudoclavibacter</taxon>
    </lineage>
</organism>
<evidence type="ECO:0000313" key="6">
    <source>
        <dbReference type="Proteomes" id="UP000431744"/>
    </source>
</evidence>
<name>A0A6H9WNT0_9MICO</name>
<dbReference type="Pfam" id="PF00440">
    <property type="entry name" value="TetR_N"/>
    <property type="match status" value="1"/>
</dbReference>
<evidence type="ECO:0000256" key="3">
    <source>
        <dbReference type="SAM" id="MobiDB-lite"/>
    </source>
</evidence>
<evidence type="ECO:0000256" key="1">
    <source>
        <dbReference type="ARBA" id="ARBA00023125"/>
    </source>
</evidence>
<feature type="domain" description="HTH tetR-type" evidence="4">
    <location>
        <begin position="18"/>
        <end position="78"/>
    </location>
</feature>
<evidence type="ECO:0000259" key="4">
    <source>
        <dbReference type="PROSITE" id="PS50977"/>
    </source>
</evidence>
<dbReference type="InterPro" id="IPR036271">
    <property type="entry name" value="Tet_transcr_reg_TetR-rel_C_sf"/>
</dbReference>
<dbReference type="PANTHER" id="PTHR30328:SF54">
    <property type="entry name" value="HTH-TYPE TRANSCRIPTIONAL REPRESSOR SCO4008"/>
    <property type="match status" value="1"/>
</dbReference>
<evidence type="ECO:0000313" key="5">
    <source>
        <dbReference type="EMBL" id="KAB1649371.1"/>
    </source>
</evidence>
<proteinExistence type="predicted"/>
<dbReference type="PANTHER" id="PTHR30328">
    <property type="entry name" value="TRANSCRIPTIONAL REPRESSOR"/>
    <property type="match status" value="1"/>
</dbReference>
<feature type="region of interest" description="Disordered" evidence="3">
    <location>
        <begin position="207"/>
        <end position="236"/>
    </location>
</feature>
<dbReference type="EMBL" id="WBJY01000001">
    <property type="protein sequence ID" value="KAB1649371.1"/>
    <property type="molecule type" value="Genomic_DNA"/>
</dbReference>
<feature type="DNA-binding region" description="H-T-H motif" evidence="2">
    <location>
        <begin position="41"/>
        <end position="60"/>
    </location>
</feature>
<gene>
    <name evidence="5" type="ORF">F8O04_03635</name>
</gene>
<dbReference type="PROSITE" id="PS50977">
    <property type="entry name" value="HTH_TETR_2"/>
    <property type="match status" value="1"/>
</dbReference>
<evidence type="ECO:0000256" key="2">
    <source>
        <dbReference type="PROSITE-ProRule" id="PRU00335"/>
    </source>
</evidence>
<dbReference type="AlphaFoldDB" id="A0A6H9WNT0"/>